<protein>
    <recommendedName>
        <fullName evidence="1">1,3-beta-glucan synthase component FKS1-like domain-containing protein</fullName>
    </recommendedName>
</protein>
<feature type="domain" description="1,3-beta-glucan synthase component FKS1-like" evidence="1">
    <location>
        <begin position="9"/>
        <end position="78"/>
    </location>
</feature>
<organism evidence="2 3">
    <name type="scientific">Ensete ventricosum</name>
    <name type="common">Abyssinian banana</name>
    <name type="synonym">Musa ensete</name>
    <dbReference type="NCBI Taxonomy" id="4639"/>
    <lineage>
        <taxon>Eukaryota</taxon>
        <taxon>Viridiplantae</taxon>
        <taxon>Streptophyta</taxon>
        <taxon>Embryophyta</taxon>
        <taxon>Tracheophyta</taxon>
        <taxon>Spermatophyta</taxon>
        <taxon>Magnoliopsida</taxon>
        <taxon>Liliopsida</taxon>
        <taxon>Zingiberales</taxon>
        <taxon>Musaceae</taxon>
        <taxon>Ensete</taxon>
    </lineage>
</organism>
<dbReference type="SMART" id="SM01205">
    <property type="entry name" value="FKS1_dom1"/>
    <property type="match status" value="1"/>
</dbReference>
<accession>A0A427A428</accession>
<comment type="caution">
    <text evidence="2">The sequence shown here is derived from an EMBL/GenBank/DDBJ whole genome shotgun (WGS) entry which is preliminary data.</text>
</comment>
<dbReference type="Proteomes" id="UP000287651">
    <property type="component" value="Unassembled WGS sequence"/>
</dbReference>
<dbReference type="InterPro" id="IPR026899">
    <property type="entry name" value="FKS1-like_dom1"/>
</dbReference>
<evidence type="ECO:0000313" key="2">
    <source>
        <dbReference type="EMBL" id="RRT70964.1"/>
    </source>
</evidence>
<dbReference type="AlphaFoldDB" id="A0A427A428"/>
<proteinExistence type="predicted"/>
<dbReference type="EMBL" id="AMZH03003853">
    <property type="protein sequence ID" value="RRT70964.1"/>
    <property type="molecule type" value="Genomic_DNA"/>
</dbReference>
<evidence type="ECO:0000313" key="3">
    <source>
        <dbReference type="Proteomes" id="UP000287651"/>
    </source>
</evidence>
<gene>
    <name evidence="2" type="ORF">B296_00019503</name>
</gene>
<evidence type="ECO:0000259" key="1">
    <source>
        <dbReference type="SMART" id="SM01205"/>
    </source>
</evidence>
<feature type="non-terminal residue" evidence="2">
    <location>
        <position position="1"/>
    </location>
</feature>
<reference evidence="2 3" key="1">
    <citation type="journal article" date="2014" name="Agronomy (Basel)">
        <title>A Draft Genome Sequence for Ensete ventricosum, the Drought-Tolerant Tree Against Hunger.</title>
        <authorList>
            <person name="Harrison J."/>
            <person name="Moore K.A."/>
            <person name="Paszkiewicz K."/>
            <person name="Jones T."/>
            <person name="Grant M."/>
            <person name="Ambacheew D."/>
            <person name="Muzemil S."/>
            <person name="Studholme D.J."/>
        </authorList>
    </citation>
    <scope>NUCLEOTIDE SEQUENCE [LARGE SCALE GENOMIC DNA]</scope>
</reference>
<name>A0A427A428_ENSVE</name>
<sequence length="126" mass="14090">SNLTGSFVESNKMADELYGTIFGNVHSVSGGVFEPAYKGERSFLRDIVTPIYKVMFKKRNILFCRSKDCFDKLGWPMDTGADFFAESESIHPKTEVVDSEAIHLKTGVVDSETIHPKTEVKFCACI</sequence>